<evidence type="ECO:0000313" key="7">
    <source>
        <dbReference type="Proteomes" id="UP001152795"/>
    </source>
</evidence>
<keyword evidence="3" id="KW-0862">Zinc</keyword>
<dbReference type="PROSITE" id="PS50950">
    <property type="entry name" value="ZF_THAP"/>
    <property type="match status" value="1"/>
</dbReference>
<keyword evidence="7" id="KW-1185">Reference proteome</keyword>
<dbReference type="Proteomes" id="UP001152795">
    <property type="component" value="Unassembled WGS sequence"/>
</dbReference>
<dbReference type="SUPFAM" id="SSF57716">
    <property type="entry name" value="Glucocorticoid receptor-like (DNA-binding domain)"/>
    <property type="match status" value="1"/>
</dbReference>
<dbReference type="SMART" id="SM00692">
    <property type="entry name" value="DM3"/>
    <property type="match status" value="1"/>
</dbReference>
<dbReference type="GO" id="GO:0008270">
    <property type="term" value="F:zinc ion binding"/>
    <property type="evidence" value="ECO:0007669"/>
    <property type="project" value="UniProtKB-KW"/>
</dbReference>
<evidence type="ECO:0000256" key="4">
    <source>
        <dbReference type="ARBA" id="ARBA00023125"/>
    </source>
</evidence>
<accession>A0A6S7K618</accession>
<name>A0A6S7K618_PARCT</name>
<dbReference type="OrthoDB" id="5988168at2759"/>
<dbReference type="InterPro" id="IPR038441">
    <property type="entry name" value="THAP_Znf_sf"/>
</dbReference>
<sequence length="435" mass="49106">MSSSTKRAKRGKYCVCGGPGLRSCTNTYHIEGISMHKFPANEEQRKIWIKFVQKHRPNFSPSSSSVICSAHFEKSCFATRYHVGVQDELKPRAKYLIQGSVPTKDTAILDEMPSTSRAKRRIIRNQLSPVSSSMNQDMDELLSSDEDVEVSEVDETTCENSPVLHVDQGDESFMSQDAQESLSCATCGQEKERIEYLQKIRSNQKQRLLDRNRRIMGFKKENINLKKIIESLRQEVSSSSSDDESSSENENKTTGEDIGILEEAWNDEDESLGNSSEDDLTDRMKDPDWNANMEDEETDSSDDDELDEEEVRENTSQDVRLADTEPKFIVFYSMLVSLFSLFCFDCKAGSPNVNVKVRGTMAIVEQTCKSCKGCYTWRSQPLVLGKYPAGNILLSFAILISGSSISKVLLLLRHLGLKIYCARTFFIIKESLCSP</sequence>
<dbReference type="InterPro" id="IPR006612">
    <property type="entry name" value="THAP_Znf"/>
</dbReference>
<dbReference type="AlphaFoldDB" id="A0A6S7K618"/>
<keyword evidence="4" id="KW-0238">DNA-binding</keyword>
<feature type="compositionally biased region" description="Acidic residues" evidence="5">
    <location>
        <begin position="293"/>
        <end position="311"/>
    </location>
</feature>
<proteinExistence type="predicted"/>
<dbReference type="GO" id="GO:0043565">
    <property type="term" value="F:sequence-specific DNA binding"/>
    <property type="evidence" value="ECO:0007669"/>
    <property type="project" value="InterPro"/>
</dbReference>
<feature type="compositionally biased region" description="Acidic residues" evidence="5">
    <location>
        <begin position="264"/>
        <end position="280"/>
    </location>
</feature>
<dbReference type="PANTHER" id="PTHR46600:SF11">
    <property type="entry name" value="THAP DOMAIN-CONTAINING PROTEIN 10"/>
    <property type="match status" value="1"/>
</dbReference>
<evidence type="ECO:0000313" key="6">
    <source>
        <dbReference type="EMBL" id="CAB4016468.1"/>
    </source>
</evidence>
<dbReference type="EMBL" id="CACRXK020009129">
    <property type="protein sequence ID" value="CAB4016468.1"/>
    <property type="molecule type" value="Genomic_DNA"/>
</dbReference>
<evidence type="ECO:0000256" key="2">
    <source>
        <dbReference type="ARBA" id="ARBA00022771"/>
    </source>
</evidence>
<dbReference type="PANTHER" id="PTHR46600">
    <property type="entry name" value="THAP DOMAIN-CONTAINING"/>
    <property type="match status" value="1"/>
</dbReference>
<evidence type="ECO:0000256" key="3">
    <source>
        <dbReference type="ARBA" id="ARBA00022833"/>
    </source>
</evidence>
<dbReference type="Gene3D" id="6.20.210.20">
    <property type="entry name" value="THAP domain"/>
    <property type="match status" value="1"/>
</dbReference>
<keyword evidence="2" id="KW-0863">Zinc-finger</keyword>
<protein>
    <submittedName>
        <fullName evidence="6">THAP domain-containing 2</fullName>
    </submittedName>
</protein>
<feature type="region of interest" description="Disordered" evidence="5">
    <location>
        <begin position="234"/>
        <end position="318"/>
    </location>
</feature>
<keyword evidence="1" id="KW-0479">Metal-binding</keyword>
<organism evidence="6 7">
    <name type="scientific">Paramuricea clavata</name>
    <name type="common">Red gorgonian</name>
    <name type="synonym">Violescent sea-whip</name>
    <dbReference type="NCBI Taxonomy" id="317549"/>
    <lineage>
        <taxon>Eukaryota</taxon>
        <taxon>Metazoa</taxon>
        <taxon>Cnidaria</taxon>
        <taxon>Anthozoa</taxon>
        <taxon>Octocorallia</taxon>
        <taxon>Malacalcyonacea</taxon>
        <taxon>Plexauridae</taxon>
        <taxon>Paramuricea</taxon>
    </lineage>
</organism>
<evidence type="ECO:0000256" key="5">
    <source>
        <dbReference type="SAM" id="MobiDB-lite"/>
    </source>
</evidence>
<dbReference type="SMART" id="SM00980">
    <property type="entry name" value="THAP"/>
    <property type="match status" value="1"/>
</dbReference>
<dbReference type="Pfam" id="PF05485">
    <property type="entry name" value="THAP"/>
    <property type="match status" value="1"/>
</dbReference>
<comment type="caution">
    <text evidence="6">The sequence shown here is derived from an EMBL/GenBank/DDBJ whole genome shotgun (WGS) entry which is preliminary data.</text>
</comment>
<dbReference type="InterPro" id="IPR026516">
    <property type="entry name" value="THAP1/10"/>
</dbReference>
<gene>
    <name evidence="6" type="ORF">PACLA_8A000989</name>
</gene>
<evidence type="ECO:0000256" key="1">
    <source>
        <dbReference type="ARBA" id="ARBA00022723"/>
    </source>
</evidence>
<reference evidence="6" key="1">
    <citation type="submission" date="2020-04" db="EMBL/GenBank/DDBJ databases">
        <authorList>
            <person name="Alioto T."/>
            <person name="Alioto T."/>
            <person name="Gomez Garrido J."/>
        </authorList>
    </citation>
    <scope>NUCLEOTIDE SEQUENCE</scope>
    <source>
        <strain evidence="6">A484AB</strain>
    </source>
</reference>